<dbReference type="Pfam" id="PF07999">
    <property type="entry name" value="RHSP"/>
    <property type="match status" value="1"/>
</dbReference>
<feature type="region of interest" description="Disordered" evidence="1">
    <location>
        <begin position="509"/>
        <end position="529"/>
    </location>
</feature>
<evidence type="ECO:0000313" key="4">
    <source>
        <dbReference type="EMBL" id="RNE96459.1"/>
    </source>
</evidence>
<dbReference type="RefSeq" id="XP_029233690.1">
    <property type="nucleotide sequence ID" value="XM_029386459.1"/>
</dbReference>
<feature type="region of interest" description="Disordered" evidence="1">
    <location>
        <begin position="677"/>
        <end position="702"/>
    </location>
</feature>
<keyword evidence="5" id="KW-1185">Reference proteome</keyword>
<feature type="compositionally biased region" description="Basic and acidic residues" evidence="1">
    <location>
        <begin position="76"/>
        <end position="88"/>
    </location>
</feature>
<dbReference type="EMBL" id="MKGL01000687">
    <property type="protein sequence ID" value="RNE96459.1"/>
    <property type="molecule type" value="Genomic_DNA"/>
</dbReference>
<dbReference type="NCBIfam" id="TIGR01631">
    <property type="entry name" value="Trypano_RHS"/>
    <property type="match status" value="1"/>
</dbReference>
<feature type="domain" description="Retrotransposon hot spot protein N-terminal" evidence="3">
    <location>
        <begin position="97"/>
        <end position="199"/>
    </location>
</feature>
<protein>
    <submittedName>
        <fullName evidence="4">Retrotransposon hot spot (RHS) protein</fullName>
    </submittedName>
</protein>
<dbReference type="VEuPathDB" id="TriTrypDB:TRSC58_02884"/>
<evidence type="ECO:0000259" key="3">
    <source>
        <dbReference type="Pfam" id="PF20445"/>
    </source>
</evidence>
<organism evidence="4 5">
    <name type="scientific">Trypanosoma rangeli</name>
    <dbReference type="NCBI Taxonomy" id="5698"/>
    <lineage>
        <taxon>Eukaryota</taxon>
        <taxon>Discoba</taxon>
        <taxon>Euglenozoa</taxon>
        <taxon>Kinetoplastea</taxon>
        <taxon>Metakinetoplastina</taxon>
        <taxon>Trypanosomatida</taxon>
        <taxon>Trypanosomatidae</taxon>
        <taxon>Trypanosoma</taxon>
        <taxon>Herpetosoma</taxon>
    </lineage>
</organism>
<name>A0A422MTC4_TRYRA</name>
<gene>
    <name evidence="4" type="ORF">TraAM80_09796</name>
</gene>
<dbReference type="InterPro" id="IPR046836">
    <property type="entry name" value="RHS_C"/>
</dbReference>
<sequence>MCGWRCFCSSPQNTLQTRGFFEKFSIPPGYQLFEDARMLAEKGVFSLNQWKEFGQKNTVPLRTKGRLDAALQQAEDAEKERWENEKPPRQPLPEGFYESVFNATWSHVMGFPEDEGEDMVVREGQRPQELWEYTQTVRTFFSVGGDEQFRPPCPKHMILSSEQRWPYLLNHAVPIADCYINIEVHRVWKIVEGDLKGVFPPSRLNAPKMRRRLLIGTPGVGESMAAGSYLLYQLLQHGATELHVVVHCFGRNFAYLFNKRTRTVTIYEGENNIGRVMVNLARSGMKGYIIIDMAIHFREPSNDVVLSHEWGIIMLSSPHEDNLKAWTEQAGAIKIIMNCPDENDVKAICAWEMRNTTEEEQVEYWRRMHMRMDDVGPIPRCIFQFNEYEDRVEEIKDILEGIDASNAVHYGMVGGVEEWPSNDAPHKLMKVVRAIRQRDVEEFVNLPACFSIESELIAKLLEVSEENGIIFRLLKYRRVLLPELLERYTLLAFLRRVFVENIMPGLNELPPPGSRQQQRCVQQSNPEKHPSRPVALIALDHTSPMLDVQYKVLYLPESRTFPFVDGFFVRWRTAEDDGCGARETVRAEHGTQASTVRRFNSLLRSYFNNWETFAEGLSWEIIYVQHEDSTSINAWQGCVLVVHANVTGSNEREDPRAIAAFWNQQVRQCEVAVSAENFRSERQTQRGRQPEGEGKGGGEQAA</sequence>
<dbReference type="PANTHER" id="PTHR33129">
    <property type="entry name" value="PROTEIN KINASE DOMAIN-CONTAINING PROTEIN-RELATED"/>
    <property type="match status" value="1"/>
</dbReference>
<proteinExistence type="predicted"/>
<dbReference type="VEuPathDB" id="TriTrypDB:TRSC58_07193"/>
<dbReference type="Proteomes" id="UP000283634">
    <property type="component" value="Unassembled WGS sequence"/>
</dbReference>
<comment type="caution">
    <text evidence="4">The sequence shown here is derived from an EMBL/GenBank/DDBJ whole genome shotgun (WGS) entry which is preliminary data.</text>
</comment>
<evidence type="ECO:0000256" key="1">
    <source>
        <dbReference type="SAM" id="MobiDB-lite"/>
    </source>
</evidence>
<reference evidence="4 5" key="1">
    <citation type="journal article" date="2018" name="BMC Genomics">
        <title>Genomic comparison of Trypanosoma conorhini and Trypanosoma rangeli to Trypanosoma cruzi strains of high and low virulence.</title>
        <authorList>
            <person name="Bradwell K.R."/>
            <person name="Koparde V.N."/>
            <person name="Matveyev A.V."/>
            <person name="Serrano M.G."/>
            <person name="Alves J.M."/>
            <person name="Parikh H."/>
            <person name="Huang B."/>
            <person name="Lee V."/>
            <person name="Espinosa-Alvarez O."/>
            <person name="Ortiz P.A."/>
            <person name="Costa-Martins A.G."/>
            <person name="Teixeira M.M."/>
            <person name="Buck G.A."/>
        </authorList>
    </citation>
    <scope>NUCLEOTIDE SEQUENCE [LARGE SCALE GENOMIC DNA]</scope>
    <source>
        <strain evidence="4 5">AM80</strain>
    </source>
</reference>
<dbReference type="InterPro" id="IPR046835">
    <property type="entry name" value="RHS_N"/>
</dbReference>
<feature type="region of interest" description="Disordered" evidence="1">
    <location>
        <begin position="74"/>
        <end position="93"/>
    </location>
</feature>
<dbReference type="GeneID" id="40333729"/>
<dbReference type="AlphaFoldDB" id="A0A422MTC4"/>
<feature type="compositionally biased region" description="Polar residues" evidence="1">
    <location>
        <begin position="514"/>
        <end position="525"/>
    </location>
</feature>
<evidence type="ECO:0000259" key="2">
    <source>
        <dbReference type="Pfam" id="PF07999"/>
    </source>
</evidence>
<accession>A0A422MTC4</accession>
<dbReference type="PANTHER" id="PTHR33129:SF3">
    <property type="entry name" value="HOT SPOT (RHS) PROTEIN, PUTATIVE-RELATED"/>
    <property type="match status" value="1"/>
</dbReference>
<feature type="domain" description="Retrotransposon hot spot protein,C-terminal" evidence="2">
    <location>
        <begin position="213"/>
        <end position="510"/>
    </location>
</feature>
<dbReference type="InterPro" id="IPR006518">
    <property type="entry name" value="Trypano_RHS"/>
</dbReference>
<dbReference type="OMA" id="AICAWEM"/>
<feature type="compositionally biased region" description="Basic and acidic residues" evidence="1">
    <location>
        <begin position="678"/>
        <end position="696"/>
    </location>
</feature>
<dbReference type="InterPro" id="IPR052980">
    <property type="entry name" value="Crinkler_effector"/>
</dbReference>
<dbReference type="Pfam" id="PF20445">
    <property type="entry name" value="RHS_N"/>
    <property type="match status" value="1"/>
</dbReference>
<evidence type="ECO:0000313" key="5">
    <source>
        <dbReference type="Proteomes" id="UP000283634"/>
    </source>
</evidence>